<comment type="caution">
    <text evidence="2">The sequence shown here is derived from an EMBL/GenBank/DDBJ whole genome shotgun (WGS) entry which is preliminary data.</text>
</comment>
<evidence type="ECO:0000313" key="3">
    <source>
        <dbReference type="Proteomes" id="UP000193926"/>
    </source>
</evidence>
<gene>
    <name evidence="2" type="ORF">MGEO_14355</name>
</gene>
<keyword evidence="1" id="KW-0732">Signal</keyword>
<keyword evidence="3" id="KW-1185">Reference proteome</keyword>
<accession>A0A1X4NIJ0</accession>
<dbReference type="Proteomes" id="UP000193926">
    <property type="component" value="Unassembled WGS sequence"/>
</dbReference>
<organism evidence="2 3">
    <name type="scientific">Marivita geojedonensis</name>
    <dbReference type="NCBI Taxonomy" id="1123756"/>
    <lineage>
        <taxon>Bacteria</taxon>
        <taxon>Pseudomonadati</taxon>
        <taxon>Pseudomonadota</taxon>
        <taxon>Alphaproteobacteria</taxon>
        <taxon>Rhodobacterales</taxon>
        <taxon>Roseobacteraceae</taxon>
        <taxon>Marivita</taxon>
    </lineage>
</organism>
<dbReference type="EMBL" id="JFKC01000016">
    <property type="protein sequence ID" value="OSQ48557.1"/>
    <property type="molecule type" value="Genomic_DNA"/>
</dbReference>
<evidence type="ECO:0000256" key="1">
    <source>
        <dbReference type="SAM" id="SignalP"/>
    </source>
</evidence>
<reference evidence="2 3" key="1">
    <citation type="submission" date="2014-03" db="EMBL/GenBank/DDBJ databases">
        <title>The draft genome sequence of Marivita geojedonensis KCTC 23882.</title>
        <authorList>
            <person name="Lai Q."/>
            <person name="Shao Z."/>
        </authorList>
    </citation>
    <scope>NUCLEOTIDE SEQUENCE [LARGE SCALE GENOMIC DNA]</scope>
    <source>
        <strain evidence="2 3">DPG-138</strain>
    </source>
</reference>
<dbReference type="OrthoDB" id="7742632at2"/>
<feature type="signal peptide" evidence="1">
    <location>
        <begin position="1"/>
        <end position="22"/>
    </location>
</feature>
<name>A0A1X4NIJ0_9RHOB</name>
<proteinExistence type="predicted"/>
<evidence type="ECO:0000313" key="2">
    <source>
        <dbReference type="EMBL" id="OSQ48557.1"/>
    </source>
</evidence>
<feature type="chain" id="PRO_5012620431" description="DUF3887 domain-containing protein" evidence="1">
    <location>
        <begin position="23"/>
        <end position="139"/>
    </location>
</feature>
<evidence type="ECO:0008006" key="4">
    <source>
        <dbReference type="Google" id="ProtNLM"/>
    </source>
</evidence>
<protein>
    <recommendedName>
        <fullName evidence="4">DUF3887 domain-containing protein</fullName>
    </recommendedName>
</protein>
<dbReference type="RefSeq" id="WP_085639200.1">
    <property type="nucleotide sequence ID" value="NZ_JFKC01000016.1"/>
</dbReference>
<dbReference type="AlphaFoldDB" id="A0A1X4NIJ0"/>
<sequence length="139" mass="15925">MKPFVFSCMAAISLVLAQGAAAQDGVFRDYDELRSTLDQYMTSRDIKSVMLRFGGADEMTIQQLDDLQGRVRQIFPQDFTEVALVRRNEMENGWAQELISYRSGISYIFAYLVLHQLDDAIVSVNFQFNTDFNDLNAQF</sequence>